<organism evidence="10 11">
    <name type="scientific">Elizabethkingia anophelis NUHP1</name>
    <dbReference type="NCBI Taxonomy" id="1338011"/>
    <lineage>
        <taxon>Bacteria</taxon>
        <taxon>Pseudomonadati</taxon>
        <taxon>Bacteroidota</taxon>
        <taxon>Flavobacteriia</taxon>
        <taxon>Flavobacteriales</taxon>
        <taxon>Weeksellaceae</taxon>
        <taxon>Elizabethkingia</taxon>
    </lineage>
</organism>
<dbReference type="InterPro" id="IPR051906">
    <property type="entry name" value="TolC-like"/>
</dbReference>
<protein>
    <submittedName>
        <fullName evidence="10">Outer membrane component of tripartite multidrug resistance system</fullName>
    </submittedName>
</protein>
<evidence type="ECO:0000256" key="1">
    <source>
        <dbReference type="ARBA" id="ARBA00004442"/>
    </source>
</evidence>
<reference evidence="10" key="2">
    <citation type="journal article" date="2015" name="Genome Biol. Evol.">
        <title>Complete Genome Sequence and Transcriptomic Analysis of the Novel Pathogen Elizabethkingia anophelis in Response to Oxidative Stress.</title>
        <authorList>
            <person name="Li Y."/>
            <person name="Liu Y."/>
            <person name="Chew S.C."/>
            <person name="Tay M."/>
            <person name="Salido M.M."/>
            <person name="Teo J."/>
            <person name="Lauro F.M."/>
            <person name="Givskov M."/>
            <person name="Yang L."/>
        </authorList>
    </citation>
    <scope>NUCLEOTIDE SEQUENCE</scope>
    <source>
        <strain evidence="10">NUHP1</strain>
    </source>
</reference>
<evidence type="ECO:0000256" key="5">
    <source>
        <dbReference type="ARBA" id="ARBA00022692"/>
    </source>
</evidence>
<dbReference type="HOGENOM" id="CLU_012817_10_4_10"/>
<sequence length="436" mass="49286">MKNKVINYAMVAMLLYGSLIAAQEVRSMTADEVMTLALQNHQQLKLSEKNIYISKQQTEVTKLQQLPTITASTSQFYLGNALIIDKDFSNSTNVAMPHYGSSYGVQASQLIFKGGLVKKSIEMAGLREQLAELDLEKNQQDVKFLVLSNYLDVYKLKNQEQIFLNNKKLAQERLKNIQKFNQQGMVTRNEVIRGELAIKNLDQGLLTLSNNKKILNYNLDVALGLPQNTEINPTESLVGKELGLGTDYYLQMAYQNNPQLKSANTNIAVAQKNIEIINTDKMPTLSGFGGYNMQRPITTRTPVLDMYSNSWQAGISLSYNIDNLYKTKERLKVGELQKTQAQDALTLTKQNIDMMVNAAYVKYQESIDQAKLMDDAQKLAEENYKITEAKYLNQLAVQAEMIDAQNQKLQAELDFVTAEINVLYQYYNLLKTTGSL</sequence>
<dbReference type="GO" id="GO:1990281">
    <property type="term" value="C:efflux pump complex"/>
    <property type="evidence" value="ECO:0007669"/>
    <property type="project" value="TreeGrafter"/>
</dbReference>
<evidence type="ECO:0000313" key="11">
    <source>
        <dbReference type="Proteomes" id="UP000028933"/>
    </source>
</evidence>
<comment type="similarity">
    <text evidence="2">Belongs to the outer membrane factor (OMF) (TC 1.B.17) family.</text>
</comment>
<dbReference type="eggNOG" id="COG1538">
    <property type="taxonomic scope" value="Bacteria"/>
</dbReference>
<dbReference type="EMBL" id="CP007547">
    <property type="protein sequence ID" value="AIL46211.1"/>
    <property type="molecule type" value="Genomic_DNA"/>
</dbReference>
<evidence type="ECO:0000256" key="6">
    <source>
        <dbReference type="ARBA" id="ARBA00023136"/>
    </source>
</evidence>
<evidence type="ECO:0000313" key="10">
    <source>
        <dbReference type="EMBL" id="AIL46211.1"/>
    </source>
</evidence>
<dbReference type="SUPFAM" id="SSF56954">
    <property type="entry name" value="Outer membrane efflux proteins (OEP)"/>
    <property type="match status" value="1"/>
</dbReference>
<dbReference type="Gene3D" id="1.20.1600.10">
    <property type="entry name" value="Outer membrane efflux proteins (OEP)"/>
    <property type="match status" value="1"/>
</dbReference>
<dbReference type="KEGG" id="eao:BD94_2436"/>
<dbReference type="STRING" id="1338011.BD94_2436"/>
<keyword evidence="7" id="KW-0998">Cell outer membrane</keyword>
<proteinExistence type="inferred from homology"/>
<keyword evidence="6" id="KW-0472">Membrane</keyword>
<evidence type="ECO:0000256" key="2">
    <source>
        <dbReference type="ARBA" id="ARBA00007613"/>
    </source>
</evidence>
<keyword evidence="9" id="KW-0732">Signal</keyword>
<evidence type="ECO:0000256" key="9">
    <source>
        <dbReference type="SAM" id="SignalP"/>
    </source>
</evidence>
<feature type="coiled-coil region" evidence="8">
    <location>
        <begin position="392"/>
        <end position="419"/>
    </location>
</feature>
<feature type="coiled-coil region" evidence="8">
    <location>
        <begin position="116"/>
        <end position="143"/>
    </location>
</feature>
<accession>A0A077EEX5</accession>
<dbReference type="AlphaFoldDB" id="A0A077EEX5"/>
<dbReference type="PANTHER" id="PTHR30026:SF23">
    <property type="entry name" value="TO APRF-PUTATIVE OUTER MEMBRANE EFFLUX PROTEIN OR SECRETED ALKALINE PHOSPHATASE-RELATED"/>
    <property type="match status" value="1"/>
</dbReference>
<dbReference type="GO" id="GO:0015288">
    <property type="term" value="F:porin activity"/>
    <property type="evidence" value="ECO:0007669"/>
    <property type="project" value="TreeGrafter"/>
</dbReference>
<dbReference type="GO" id="GO:0015562">
    <property type="term" value="F:efflux transmembrane transporter activity"/>
    <property type="evidence" value="ECO:0007669"/>
    <property type="project" value="InterPro"/>
</dbReference>
<evidence type="ECO:0000256" key="4">
    <source>
        <dbReference type="ARBA" id="ARBA00022452"/>
    </source>
</evidence>
<keyword evidence="3" id="KW-0813">Transport</keyword>
<feature type="chain" id="PRO_5001717698" evidence="9">
    <location>
        <begin position="22"/>
        <end position="436"/>
    </location>
</feature>
<dbReference type="RefSeq" id="WP_024564067.1">
    <property type="nucleotide sequence ID" value="NZ_CP007547.1"/>
</dbReference>
<dbReference type="PANTHER" id="PTHR30026">
    <property type="entry name" value="OUTER MEMBRANE PROTEIN TOLC"/>
    <property type="match status" value="1"/>
</dbReference>
<dbReference type="InterPro" id="IPR003423">
    <property type="entry name" value="OMP_efflux"/>
</dbReference>
<gene>
    <name evidence="10" type="ORF">BD94_2436</name>
</gene>
<dbReference type="Pfam" id="PF02321">
    <property type="entry name" value="OEP"/>
    <property type="match status" value="1"/>
</dbReference>
<dbReference type="GO" id="GO:0009279">
    <property type="term" value="C:cell outer membrane"/>
    <property type="evidence" value="ECO:0007669"/>
    <property type="project" value="UniProtKB-SubCell"/>
</dbReference>
<evidence type="ECO:0000256" key="3">
    <source>
        <dbReference type="ARBA" id="ARBA00022448"/>
    </source>
</evidence>
<feature type="signal peptide" evidence="9">
    <location>
        <begin position="1"/>
        <end position="21"/>
    </location>
</feature>
<name>A0A077EEX5_9FLAO</name>
<keyword evidence="8" id="KW-0175">Coiled coil</keyword>
<keyword evidence="4" id="KW-1134">Transmembrane beta strand</keyword>
<keyword evidence="5" id="KW-0812">Transmembrane</keyword>
<reference evidence="10" key="1">
    <citation type="journal article" date="2013" name="Lancet">
        <title>First case of E anophelis outbreak in an intensive-care unit.</title>
        <authorList>
            <person name="Teo J."/>
            <person name="Tan S.Y."/>
            <person name="Tay M."/>
            <person name="Ding Y."/>
            <person name="Kjelleberg S."/>
            <person name="Givskov M."/>
            <person name="Lin R.T."/>
            <person name="Yang L."/>
        </authorList>
    </citation>
    <scope>NUCLEOTIDE SEQUENCE [LARGE SCALE GENOMIC DNA]</scope>
    <source>
        <strain evidence="10">NUHP1</strain>
    </source>
</reference>
<evidence type="ECO:0000256" key="8">
    <source>
        <dbReference type="SAM" id="Coils"/>
    </source>
</evidence>
<evidence type="ECO:0000256" key="7">
    <source>
        <dbReference type="ARBA" id="ARBA00023237"/>
    </source>
</evidence>
<dbReference type="Proteomes" id="UP000028933">
    <property type="component" value="Chromosome"/>
</dbReference>
<comment type="subcellular location">
    <subcellularLocation>
        <location evidence="1">Cell outer membrane</location>
    </subcellularLocation>
</comment>